<dbReference type="InterPro" id="IPR009467">
    <property type="entry name" value="Glycolipid-bd_prot_put"/>
</dbReference>
<organism evidence="1 2">
    <name type="scientific">Rhizocola hellebori</name>
    <dbReference type="NCBI Taxonomy" id="1392758"/>
    <lineage>
        <taxon>Bacteria</taxon>
        <taxon>Bacillati</taxon>
        <taxon>Actinomycetota</taxon>
        <taxon>Actinomycetes</taxon>
        <taxon>Micromonosporales</taxon>
        <taxon>Micromonosporaceae</taxon>
        <taxon>Rhizocola</taxon>
    </lineage>
</organism>
<dbReference type="Proteomes" id="UP000612899">
    <property type="component" value="Unassembled WGS sequence"/>
</dbReference>
<protein>
    <recommendedName>
        <fullName evidence="3">Glycolipid-binding domain-containing protein</fullName>
    </recommendedName>
</protein>
<accession>A0A8J3VF87</accession>
<keyword evidence="2" id="KW-1185">Reference proteome</keyword>
<dbReference type="RefSeq" id="WP_203907571.1">
    <property type="nucleotide sequence ID" value="NZ_BONY01000008.1"/>
</dbReference>
<reference evidence="1" key="1">
    <citation type="submission" date="2021-01" db="EMBL/GenBank/DDBJ databases">
        <title>Whole genome shotgun sequence of Rhizocola hellebori NBRC 109834.</title>
        <authorList>
            <person name="Komaki H."/>
            <person name="Tamura T."/>
        </authorList>
    </citation>
    <scope>NUCLEOTIDE SEQUENCE</scope>
    <source>
        <strain evidence="1">NBRC 109834</strain>
    </source>
</reference>
<evidence type="ECO:0000313" key="1">
    <source>
        <dbReference type="EMBL" id="GIH03673.1"/>
    </source>
</evidence>
<dbReference type="Pfam" id="PF06475">
    <property type="entry name" value="Glycolipid_bind"/>
    <property type="match status" value="1"/>
</dbReference>
<dbReference type="AlphaFoldDB" id="A0A8J3VF87"/>
<evidence type="ECO:0000313" key="2">
    <source>
        <dbReference type="Proteomes" id="UP000612899"/>
    </source>
</evidence>
<proteinExistence type="predicted"/>
<dbReference type="SUPFAM" id="SSF159275">
    <property type="entry name" value="PA1994-like"/>
    <property type="match status" value="1"/>
</dbReference>
<name>A0A8J3VF87_9ACTN</name>
<evidence type="ECO:0008006" key="3">
    <source>
        <dbReference type="Google" id="ProtNLM"/>
    </source>
</evidence>
<sequence length="213" mass="23495">MAAVDRTKLISWRGVDADRWETARLDPSKEIGFLATGFQAGMDPEPYQLSYKLDVRRGFVHSHLVARVTGNGWHRELFLRRNESGAWTWRALSTGECQLPAPGAPQELAAELEGALDCDLGLAPLTNLMPVRRAKLHTDAGSCDILVVWVAVPELSLHAAPQRYEHLGRHDSGSTVRFSALDSGFTADLQLDPDGLVVAYPGLARRARSNQER</sequence>
<dbReference type="EMBL" id="BONY01000008">
    <property type="protein sequence ID" value="GIH03673.1"/>
    <property type="molecule type" value="Genomic_DNA"/>
</dbReference>
<comment type="caution">
    <text evidence="1">The sequence shown here is derived from an EMBL/GenBank/DDBJ whole genome shotgun (WGS) entry which is preliminary data.</text>
</comment>
<gene>
    <name evidence="1" type="ORF">Rhe02_17400</name>
</gene>